<evidence type="ECO:0000313" key="3">
    <source>
        <dbReference type="Proteomes" id="UP000187209"/>
    </source>
</evidence>
<dbReference type="SUPFAM" id="SSF82185">
    <property type="entry name" value="Histone H3 K4-specific methyltransferase SET7/9 N-terminal domain"/>
    <property type="match status" value="2"/>
</dbReference>
<organism evidence="2 3">
    <name type="scientific">Stentor coeruleus</name>
    <dbReference type="NCBI Taxonomy" id="5963"/>
    <lineage>
        <taxon>Eukaryota</taxon>
        <taxon>Sar</taxon>
        <taxon>Alveolata</taxon>
        <taxon>Ciliophora</taxon>
        <taxon>Postciliodesmatophora</taxon>
        <taxon>Heterotrichea</taxon>
        <taxon>Heterotrichida</taxon>
        <taxon>Stentoridae</taxon>
        <taxon>Stentor</taxon>
    </lineage>
</organism>
<dbReference type="Gene3D" id="2.20.110.10">
    <property type="entry name" value="Histone H3 K4-specific methyltransferase SET7/9 N-terminal domain"/>
    <property type="match status" value="5"/>
</dbReference>
<dbReference type="PROSITE" id="PS50096">
    <property type="entry name" value="IQ"/>
    <property type="match status" value="1"/>
</dbReference>
<dbReference type="InterPro" id="IPR003409">
    <property type="entry name" value="MORN"/>
</dbReference>
<dbReference type="Pfam" id="PF02493">
    <property type="entry name" value="MORN"/>
    <property type="match status" value="9"/>
</dbReference>
<keyword evidence="3" id="KW-1185">Reference proteome</keyword>
<dbReference type="OrthoDB" id="300500at2759"/>
<dbReference type="GO" id="GO:0005829">
    <property type="term" value="C:cytosol"/>
    <property type="evidence" value="ECO:0007669"/>
    <property type="project" value="TreeGrafter"/>
</dbReference>
<dbReference type="EMBL" id="MPUH01000130">
    <property type="protein sequence ID" value="OMJ89223.1"/>
    <property type="molecule type" value="Genomic_DNA"/>
</dbReference>
<dbReference type="AlphaFoldDB" id="A0A1R2CJP9"/>
<dbReference type="PANTHER" id="PTHR43215:SF14">
    <property type="entry name" value="RADIAL SPOKE HEAD 1 HOMOLOG"/>
    <property type="match status" value="1"/>
</dbReference>
<evidence type="ECO:0008006" key="4">
    <source>
        <dbReference type="Google" id="ProtNLM"/>
    </source>
</evidence>
<evidence type="ECO:0000256" key="1">
    <source>
        <dbReference type="ARBA" id="ARBA00022737"/>
    </source>
</evidence>
<dbReference type="Proteomes" id="UP000187209">
    <property type="component" value="Unassembled WGS sequence"/>
</dbReference>
<dbReference type="SMART" id="SM00698">
    <property type="entry name" value="MORN"/>
    <property type="match status" value="8"/>
</dbReference>
<sequence length="369" mass="41311">MGCKNVCMNAKNEEKNSIETNTNDIVLVKEDPKIVVEAGNDVTTPQPEVQIEVPDPIDPVAIQSVARGFLARKETCPKVAQLRIDRENDPANHFERVEGDIENLLSDDLIRLEEELPSFDIERAEHDISVLLRAPLKLDNGTIYSGEWDKSGNIHGIGTMITPGGSKITGFFKDGELNGQGRKIEPDGFIFQGDFKDGALQGEGKVFRKDGALFEGTFKGGEVDGKGKEEWPDGVKYEGEYKNGLKNGKGKLNLSYGIYEGVFRKNKMHGKGCFRWNNGNLYDGDWKDNLMHGQGTFKWTDGRVYEGEWKKDTRHGQGTMKWPDGKEYSGSWSDGKYHGTGSLTFKNAKGKFQTKQGEWVDGVRTKWFD</sequence>
<comment type="caution">
    <text evidence="2">The sequence shown here is derived from an EMBL/GenBank/DDBJ whole genome shotgun (WGS) entry which is preliminary data.</text>
</comment>
<accession>A0A1R2CJP9</accession>
<keyword evidence="1" id="KW-0677">Repeat</keyword>
<protein>
    <recommendedName>
        <fullName evidence="4">MORN repeat protein</fullName>
    </recommendedName>
</protein>
<evidence type="ECO:0000313" key="2">
    <source>
        <dbReference type="EMBL" id="OMJ89223.1"/>
    </source>
</evidence>
<proteinExistence type="predicted"/>
<name>A0A1R2CJP9_9CILI</name>
<gene>
    <name evidence="2" type="ORF">SteCoe_8609</name>
</gene>
<dbReference type="PANTHER" id="PTHR43215">
    <property type="entry name" value="RADIAL SPOKE HEAD 1 HOMOLOG"/>
    <property type="match status" value="1"/>
</dbReference>
<reference evidence="2 3" key="1">
    <citation type="submission" date="2016-11" db="EMBL/GenBank/DDBJ databases">
        <title>The macronuclear genome of Stentor coeruleus: a giant cell with tiny introns.</title>
        <authorList>
            <person name="Slabodnick M."/>
            <person name="Ruby J.G."/>
            <person name="Reiff S.B."/>
            <person name="Swart E.C."/>
            <person name="Gosai S."/>
            <person name="Prabakaran S."/>
            <person name="Witkowska E."/>
            <person name="Larue G.E."/>
            <person name="Fisher S."/>
            <person name="Freeman R.M."/>
            <person name="Gunawardena J."/>
            <person name="Chu W."/>
            <person name="Stover N.A."/>
            <person name="Gregory B.D."/>
            <person name="Nowacki M."/>
            <person name="Derisi J."/>
            <person name="Roy S.W."/>
            <person name="Marshall W.F."/>
            <person name="Sood P."/>
        </authorList>
    </citation>
    <scope>NUCLEOTIDE SEQUENCE [LARGE SCALE GENOMIC DNA]</scope>
    <source>
        <strain evidence="2">WM001</strain>
    </source>
</reference>